<reference evidence="1" key="1">
    <citation type="journal article" date="2021" name="Proc. Natl. Acad. Sci. U.S.A.">
        <title>A Catalog of Tens of Thousands of Viruses from Human Metagenomes Reveals Hidden Associations with Chronic Diseases.</title>
        <authorList>
            <person name="Tisza M.J."/>
            <person name="Buck C.B."/>
        </authorList>
    </citation>
    <scope>NUCLEOTIDE SEQUENCE</scope>
    <source>
        <strain evidence="1">CthRr4</strain>
    </source>
</reference>
<evidence type="ECO:0000313" key="1">
    <source>
        <dbReference type="EMBL" id="DAD98162.1"/>
    </source>
</evidence>
<proteinExistence type="predicted"/>
<dbReference type="EMBL" id="BK015254">
    <property type="protein sequence ID" value="DAD98162.1"/>
    <property type="molecule type" value="Genomic_DNA"/>
</dbReference>
<protein>
    <submittedName>
        <fullName evidence="1">Uncharacterized protein</fullName>
    </submittedName>
</protein>
<organism evidence="1">
    <name type="scientific">Myoviridae sp. cthRr4</name>
    <dbReference type="NCBI Taxonomy" id="2825152"/>
    <lineage>
        <taxon>Viruses</taxon>
        <taxon>Duplodnaviria</taxon>
        <taxon>Heunggongvirae</taxon>
        <taxon>Uroviricota</taxon>
        <taxon>Caudoviricetes</taxon>
    </lineage>
</organism>
<sequence length="150" mass="17466">MYKLYRQKIKGGIAVEEIKVGEYVRTNDGIFKVTKIDGLYIYLDKEYFDNQYQTIRDVTFKERIVNHSFNIIDLIEIGDVVEVVVAEDFEEEYTEKLEVAAVGITDCKGNKLNEVGICGDDEIEYVSLKDIKTILTHEQYERNCYKAKEK</sequence>
<accession>A0A8S5NVD4</accession>
<name>A0A8S5NVD4_9CAUD</name>